<protein>
    <submittedName>
        <fullName evidence="2">Antibiotic biosynthesis monooxygenase</fullName>
    </submittedName>
</protein>
<dbReference type="InterPro" id="IPR011008">
    <property type="entry name" value="Dimeric_a/b-barrel"/>
</dbReference>
<proteinExistence type="predicted"/>
<evidence type="ECO:0000259" key="1">
    <source>
        <dbReference type="PROSITE" id="PS51725"/>
    </source>
</evidence>
<dbReference type="Proteomes" id="UP000193431">
    <property type="component" value="Chromosome"/>
</dbReference>
<dbReference type="Gene3D" id="3.30.70.100">
    <property type="match status" value="1"/>
</dbReference>
<organism evidence="2 3">
    <name type="scientific">Nonlabens spongiae</name>
    <dbReference type="NCBI Taxonomy" id="331648"/>
    <lineage>
        <taxon>Bacteria</taxon>
        <taxon>Pseudomonadati</taxon>
        <taxon>Bacteroidota</taxon>
        <taxon>Flavobacteriia</taxon>
        <taxon>Flavobacteriales</taxon>
        <taxon>Flavobacteriaceae</taxon>
        <taxon>Nonlabens</taxon>
    </lineage>
</organism>
<dbReference type="SUPFAM" id="SSF54909">
    <property type="entry name" value="Dimeric alpha+beta barrel"/>
    <property type="match status" value="1"/>
</dbReference>
<dbReference type="STRING" id="331648.BST97_03575"/>
<dbReference type="Pfam" id="PF03992">
    <property type="entry name" value="ABM"/>
    <property type="match status" value="1"/>
</dbReference>
<keyword evidence="2" id="KW-0503">Monooxygenase</keyword>
<dbReference type="GO" id="GO:0004497">
    <property type="term" value="F:monooxygenase activity"/>
    <property type="evidence" value="ECO:0007669"/>
    <property type="project" value="UniProtKB-KW"/>
</dbReference>
<dbReference type="PANTHER" id="PTHR33336">
    <property type="entry name" value="QUINOL MONOOXYGENASE YGIN-RELATED"/>
    <property type="match status" value="1"/>
</dbReference>
<dbReference type="OrthoDB" id="1120859at2"/>
<dbReference type="PANTHER" id="PTHR33336:SF3">
    <property type="entry name" value="ABM DOMAIN-CONTAINING PROTEIN"/>
    <property type="match status" value="1"/>
</dbReference>
<reference evidence="2 3" key="1">
    <citation type="submission" date="2016-11" db="EMBL/GenBank/DDBJ databases">
        <title>Trade-off between light-utilization and light-protection in marine flavobacteria.</title>
        <authorList>
            <person name="Kumagai Y."/>
        </authorList>
    </citation>
    <scope>NUCLEOTIDE SEQUENCE [LARGE SCALE GENOMIC DNA]</scope>
    <source>
        <strain evidence="2 3">JCM 13191</strain>
    </source>
</reference>
<dbReference type="RefSeq" id="WP_085765947.1">
    <property type="nucleotide sequence ID" value="NZ_CP019344.1"/>
</dbReference>
<dbReference type="PROSITE" id="PS51725">
    <property type="entry name" value="ABM"/>
    <property type="match status" value="1"/>
</dbReference>
<dbReference type="EMBL" id="CP019344">
    <property type="protein sequence ID" value="ARN77142.1"/>
    <property type="molecule type" value="Genomic_DNA"/>
</dbReference>
<accession>A0A1W6MHT0</accession>
<gene>
    <name evidence="2" type="ORF">BST97_03575</name>
</gene>
<dbReference type="InterPro" id="IPR007138">
    <property type="entry name" value="ABM_dom"/>
</dbReference>
<keyword evidence="3" id="KW-1185">Reference proteome</keyword>
<dbReference type="AlphaFoldDB" id="A0A1W6MHT0"/>
<keyword evidence="2" id="KW-0560">Oxidoreductase</keyword>
<evidence type="ECO:0000313" key="2">
    <source>
        <dbReference type="EMBL" id="ARN77142.1"/>
    </source>
</evidence>
<dbReference type="InterPro" id="IPR050744">
    <property type="entry name" value="AI-2_Isomerase_LsrG"/>
</dbReference>
<sequence length="98" mass="11968">MIVRVVQMHFEKEHIEAFEQMFDEIKEKIRNQPGCQLLELYQDKQDKQRFYTYSYWKDEAALEAYRHSETFKEIWPRTKAMFDQKPVAHSLSKVHSLL</sequence>
<feature type="domain" description="ABM" evidence="1">
    <location>
        <begin position="2"/>
        <end position="91"/>
    </location>
</feature>
<name>A0A1W6MHT0_9FLAO</name>
<evidence type="ECO:0000313" key="3">
    <source>
        <dbReference type="Proteomes" id="UP000193431"/>
    </source>
</evidence>